<feature type="region of interest" description="Disordered" evidence="1">
    <location>
        <begin position="126"/>
        <end position="164"/>
    </location>
</feature>
<dbReference type="InterPro" id="IPR036397">
    <property type="entry name" value="RNaseH_sf"/>
</dbReference>
<dbReference type="Proteomes" id="UP000288805">
    <property type="component" value="Unassembled WGS sequence"/>
</dbReference>
<dbReference type="AlphaFoldDB" id="A0A438HM56"/>
<dbReference type="InterPro" id="IPR001584">
    <property type="entry name" value="Integrase_cat-core"/>
</dbReference>
<dbReference type="PANTHER" id="PTHR24559:SF457">
    <property type="entry name" value="RNA-DIRECTED DNA POLYMERASE HOMOLOG"/>
    <property type="match status" value="1"/>
</dbReference>
<dbReference type="SUPFAM" id="SSF56672">
    <property type="entry name" value="DNA/RNA polymerases"/>
    <property type="match status" value="1"/>
</dbReference>
<dbReference type="GO" id="GO:0003676">
    <property type="term" value="F:nucleic acid binding"/>
    <property type="evidence" value="ECO:0007669"/>
    <property type="project" value="InterPro"/>
</dbReference>
<dbReference type="InterPro" id="IPR053134">
    <property type="entry name" value="RNA-dir_DNA_polymerase"/>
</dbReference>
<dbReference type="SUPFAM" id="SSF53098">
    <property type="entry name" value="Ribonuclease H-like"/>
    <property type="match status" value="1"/>
</dbReference>
<sequence>MYPAWRGLTIFRRQGHSGYSVGTGHMHLSSKIIEGSDAVIVAPSSPSRANMFSMCFSDEDFDFGLLVEFGDGADGVTFDDAYTDEMDMIGIGRILDTTPHKSYSTFGVSMLEMDGDDSITDVAIPTPQTPTTPIHDIDDVGDPDDPLSGQSDCDPDLEERKVTPVSSSTESYLEVFAWSYEDMPGLDPSIVKEEIQKQLSVDFLSVVEYPEWLANVVLVPKKNSKVRVCVDFMNLNKASPKDDFPFLHIDMLVDSIVGHSMLSFMDGFSRYNQILMALKDMEKTSFISKWGTYCYKVMLFGLKNAGATYQRATTTLFHDMMHKDVETVQTMIKSQEVHLWGNFWEAAGHIVNERGIEVDPEKIRDILDMLALRIERERDKSFLGRLQYISHFITSSRHGFRVHVSSTRCLGKEQAIYYLRWRLYFDGAANQSGFGIGILLISPLGDHIPGHNWRSTGLQPGDTTDSGYLRTRDEKLKPYHAYLDLLIDRFDELRFVPAYCCLIGDIEDQVELPWYYNIHQFLAYGAYPESATAKDMRALRQLATKFVICRDTLYRGHQMAAVSPKSSSGQEYILVAIDYFTKWVEAASYDNLTAAKVAKFIRSHIICRYEIPHELISDRGVHFRGEVDTLVKEYGATPFSLEYGMEVVLPIEIKVGSLK</sequence>
<dbReference type="InterPro" id="IPR012337">
    <property type="entry name" value="RNaseH-like_sf"/>
</dbReference>
<dbReference type="PROSITE" id="PS50994">
    <property type="entry name" value="INTEGRASE"/>
    <property type="match status" value="1"/>
</dbReference>
<dbReference type="Gene3D" id="3.30.70.270">
    <property type="match status" value="1"/>
</dbReference>
<dbReference type="GO" id="GO:0015074">
    <property type="term" value="P:DNA integration"/>
    <property type="evidence" value="ECO:0007669"/>
    <property type="project" value="InterPro"/>
</dbReference>
<reference evidence="3 4" key="1">
    <citation type="journal article" date="2018" name="PLoS Genet.">
        <title>Population sequencing reveals clonal diversity and ancestral inbreeding in the grapevine cultivar Chardonnay.</title>
        <authorList>
            <person name="Roach M.J."/>
            <person name="Johnson D.L."/>
            <person name="Bohlmann J."/>
            <person name="van Vuuren H.J."/>
            <person name="Jones S.J."/>
            <person name="Pretorius I.S."/>
            <person name="Schmidt S.A."/>
            <person name="Borneman A.R."/>
        </authorList>
    </citation>
    <scope>NUCLEOTIDE SEQUENCE [LARGE SCALE GENOMIC DNA]</scope>
    <source>
        <strain evidence="4">cv. Chardonnay</strain>
        <tissue evidence="3">Leaf</tissue>
    </source>
</reference>
<dbReference type="InterPro" id="IPR043502">
    <property type="entry name" value="DNA/RNA_pol_sf"/>
</dbReference>
<dbReference type="Gene3D" id="3.10.10.10">
    <property type="entry name" value="HIV Type 1 Reverse Transcriptase, subunit A, domain 1"/>
    <property type="match status" value="1"/>
</dbReference>
<protein>
    <submittedName>
        <fullName evidence="3">Transposon Ty3-G Gag-Pol polyprotein</fullName>
    </submittedName>
</protein>
<dbReference type="InterPro" id="IPR043128">
    <property type="entry name" value="Rev_trsase/Diguanyl_cyclase"/>
</dbReference>
<evidence type="ECO:0000259" key="2">
    <source>
        <dbReference type="PROSITE" id="PS50994"/>
    </source>
</evidence>
<dbReference type="Gene3D" id="3.30.420.10">
    <property type="entry name" value="Ribonuclease H-like superfamily/Ribonuclease H"/>
    <property type="match status" value="1"/>
</dbReference>
<gene>
    <name evidence="3" type="primary">TY3B-G_224</name>
    <name evidence="3" type="ORF">CK203_044051</name>
</gene>
<dbReference type="PANTHER" id="PTHR24559">
    <property type="entry name" value="TRANSPOSON TY3-I GAG-POL POLYPROTEIN"/>
    <property type="match status" value="1"/>
</dbReference>
<dbReference type="Pfam" id="PF00078">
    <property type="entry name" value="RVT_1"/>
    <property type="match status" value="1"/>
</dbReference>
<organism evidence="3 4">
    <name type="scientific">Vitis vinifera</name>
    <name type="common">Grape</name>
    <dbReference type="NCBI Taxonomy" id="29760"/>
    <lineage>
        <taxon>Eukaryota</taxon>
        <taxon>Viridiplantae</taxon>
        <taxon>Streptophyta</taxon>
        <taxon>Embryophyta</taxon>
        <taxon>Tracheophyta</taxon>
        <taxon>Spermatophyta</taxon>
        <taxon>Magnoliopsida</taxon>
        <taxon>eudicotyledons</taxon>
        <taxon>Gunneridae</taxon>
        <taxon>Pentapetalae</taxon>
        <taxon>rosids</taxon>
        <taxon>Vitales</taxon>
        <taxon>Vitaceae</taxon>
        <taxon>Viteae</taxon>
        <taxon>Vitis</taxon>
    </lineage>
</organism>
<comment type="caution">
    <text evidence="3">The sequence shown here is derived from an EMBL/GenBank/DDBJ whole genome shotgun (WGS) entry which is preliminary data.</text>
</comment>
<evidence type="ECO:0000313" key="3">
    <source>
        <dbReference type="EMBL" id="RVW85553.1"/>
    </source>
</evidence>
<proteinExistence type="predicted"/>
<feature type="domain" description="Integrase catalytic" evidence="2">
    <location>
        <begin position="524"/>
        <end position="659"/>
    </location>
</feature>
<evidence type="ECO:0000256" key="1">
    <source>
        <dbReference type="SAM" id="MobiDB-lite"/>
    </source>
</evidence>
<dbReference type="EMBL" id="QGNW01000203">
    <property type="protein sequence ID" value="RVW85553.1"/>
    <property type="molecule type" value="Genomic_DNA"/>
</dbReference>
<accession>A0A438HM56</accession>
<evidence type="ECO:0000313" key="4">
    <source>
        <dbReference type="Proteomes" id="UP000288805"/>
    </source>
</evidence>
<dbReference type="InterPro" id="IPR000477">
    <property type="entry name" value="RT_dom"/>
</dbReference>
<dbReference type="CDD" id="cd01647">
    <property type="entry name" value="RT_LTR"/>
    <property type="match status" value="1"/>
</dbReference>
<name>A0A438HM56_VITVI</name>